<organism evidence="5 6">
    <name type="scientific">Callosobruchus maculatus</name>
    <name type="common">Southern cowpea weevil</name>
    <name type="synonym">Pulse bruchid</name>
    <dbReference type="NCBI Taxonomy" id="64391"/>
    <lineage>
        <taxon>Eukaryota</taxon>
        <taxon>Metazoa</taxon>
        <taxon>Ecdysozoa</taxon>
        <taxon>Arthropoda</taxon>
        <taxon>Hexapoda</taxon>
        <taxon>Insecta</taxon>
        <taxon>Pterygota</taxon>
        <taxon>Neoptera</taxon>
        <taxon>Endopterygota</taxon>
        <taxon>Coleoptera</taxon>
        <taxon>Polyphaga</taxon>
        <taxon>Cucujiformia</taxon>
        <taxon>Chrysomeloidea</taxon>
        <taxon>Chrysomelidae</taxon>
        <taxon>Bruchinae</taxon>
        <taxon>Bruchini</taxon>
        <taxon>Callosobruchus</taxon>
    </lineage>
</organism>
<gene>
    <name evidence="5" type="ORF">CALMAC_LOCUS10978</name>
</gene>
<evidence type="ECO:0000313" key="5">
    <source>
        <dbReference type="EMBL" id="VEN50101.1"/>
    </source>
</evidence>
<feature type="repeat" description="WD" evidence="3">
    <location>
        <begin position="51"/>
        <end position="83"/>
    </location>
</feature>
<name>A0A653CQB1_CALMS</name>
<evidence type="ECO:0000256" key="4">
    <source>
        <dbReference type="SAM" id="MobiDB-lite"/>
    </source>
</evidence>
<evidence type="ECO:0000256" key="2">
    <source>
        <dbReference type="ARBA" id="ARBA00022737"/>
    </source>
</evidence>
<evidence type="ECO:0000313" key="6">
    <source>
        <dbReference type="Proteomes" id="UP000410492"/>
    </source>
</evidence>
<dbReference type="InterPro" id="IPR011990">
    <property type="entry name" value="TPR-like_helical_dom_sf"/>
</dbReference>
<dbReference type="PROSITE" id="PS50294">
    <property type="entry name" value="WD_REPEATS_REGION"/>
    <property type="match status" value="1"/>
</dbReference>
<dbReference type="Gene3D" id="2.130.10.10">
    <property type="entry name" value="YVTN repeat-like/Quinoprotein amine dehydrogenase"/>
    <property type="match status" value="3"/>
</dbReference>
<proteinExistence type="predicted"/>
<dbReference type="SMART" id="SM00320">
    <property type="entry name" value="WD40"/>
    <property type="match status" value="6"/>
</dbReference>
<sequence>MDSKLKKWKNKRDLVKLLQYREYNAEGSRTFKQSLQFTDGLVKRLGLEFELEGHQGCVNCLQWTPDGKHLASGSDDTNIILWDPFRHKQLQVIPTHHIGNIFSVKFLGNECKEVATAAGDCRVLVQSVAGATSRAPPLLECSCHVNRVKRLATSPIEPSLFWSAAEDGFVIQYDLREKHECSSSGPCVLIDLSANFGEAKCIAVNPTKPNYLAVGANDCYVRMYDRRMLKKTVLGQTSTSVNTNKSSSEPPIDHNCVQYYAPGHLAVENAAATTFKLAATYVSFNSAGSEMLVNIGGEQIYLFDINNSRHIKEMMVPQSPGMKLWKNGMKKTCCCRHETNGFVNFEKFATTAEEKCPVCCYYMKRARMFYGRKWMGDLYNAARDYLQVIQRWPEHCAAYIELIKCLVALKWTNEAQQWLEHFCSLHPDYTDNSQVSELRQKIESALKEEKATSANGGSGEGGGEDRDGSGTDGTDPISEEKERFLRRVDEAEQKKRLESFDFEVRFVGHCNTTTDIKEANFLGEDGQYVCAGSDEGFIFIWERRRADIVTVLSGDVSIVNCVQPHPTACFLASSGIDAAVKLWSPISEEDADSNPRLVKDIDVAIESNQQRMSMDPFESMLVNMGYRIPGISVDPAFQVFMEISSDVHTLDRVRDIEPLESFP</sequence>
<keyword evidence="1 3" id="KW-0853">WD repeat</keyword>
<keyword evidence="6" id="KW-1185">Reference proteome</keyword>
<dbReference type="PANTHER" id="PTHR15574">
    <property type="entry name" value="WD REPEAT DOMAIN-CONTAINING FAMILY"/>
    <property type="match status" value="1"/>
</dbReference>
<dbReference type="SUPFAM" id="SSF50978">
    <property type="entry name" value="WD40 repeat-like"/>
    <property type="match status" value="1"/>
</dbReference>
<dbReference type="InterPro" id="IPR015943">
    <property type="entry name" value="WD40/YVTN_repeat-like_dom_sf"/>
</dbReference>
<dbReference type="GO" id="GO:0005737">
    <property type="term" value="C:cytoplasm"/>
    <property type="evidence" value="ECO:0007669"/>
    <property type="project" value="TreeGrafter"/>
</dbReference>
<dbReference type="PROSITE" id="PS50082">
    <property type="entry name" value="WD_REPEATS_2"/>
    <property type="match status" value="2"/>
</dbReference>
<reference evidence="5 6" key="1">
    <citation type="submission" date="2019-01" db="EMBL/GenBank/DDBJ databases">
        <authorList>
            <person name="Sayadi A."/>
        </authorList>
    </citation>
    <scope>NUCLEOTIDE SEQUENCE [LARGE SCALE GENOMIC DNA]</scope>
</reference>
<feature type="region of interest" description="Disordered" evidence="4">
    <location>
        <begin position="447"/>
        <end position="481"/>
    </location>
</feature>
<dbReference type="AlphaFoldDB" id="A0A653CQB1"/>
<accession>A0A653CQB1</accession>
<dbReference type="PANTHER" id="PTHR15574:SF40">
    <property type="entry name" value="WD AND TETRATRICOPEPTIDE REPEATS PROTEIN 1"/>
    <property type="match status" value="1"/>
</dbReference>
<feature type="repeat" description="WD" evidence="3">
    <location>
        <begin position="552"/>
        <end position="584"/>
    </location>
</feature>
<dbReference type="InterPro" id="IPR001680">
    <property type="entry name" value="WD40_rpt"/>
</dbReference>
<dbReference type="SUPFAM" id="SSF48452">
    <property type="entry name" value="TPR-like"/>
    <property type="match status" value="1"/>
</dbReference>
<evidence type="ECO:0008006" key="7">
    <source>
        <dbReference type="Google" id="ProtNLM"/>
    </source>
</evidence>
<evidence type="ECO:0000256" key="1">
    <source>
        <dbReference type="ARBA" id="ARBA00022574"/>
    </source>
</evidence>
<dbReference type="InterPro" id="IPR045151">
    <property type="entry name" value="DCAF8"/>
</dbReference>
<evidence type="ECO:0000256" key="3">
    <source>
        <dbReference type="PROSITE-ProRule" id="PRU00221"/>
    </source>
</evidence>
<dbReference type="GO" id="GO:0045717">
    <property type="term" value="P:negative regulation of fatty acid biosynthetic process"/>
    <property type="evidence" value="ECO:0007669"/>
    <property type="project" value="TreeGrafter"/>
</dbReference>
<dbReference type="Gene3D" id="1.25.40.10">
    <property type="entry name" value="Tetratricopeptide repeat domain"/>
    <property type="match status" value="1"/>
</dbReference>
<dbReference type="Proteomes" id="UP000410492">
    <property type="component" value="Unassembled WGS sequence"/>
</dbReference>
<dbReference type="EMBL" id="CAACVG010008509">
    <property type="protein sequence ID" value="VEN50101.1"/>
    <property type="molecule type" value="Genomic_DNA"/>
</dbReference>
<protein>
    <recommendedName>
        <fullName evidence="7">WD and tetratricopeptide repeats protein 1</fullName>
    </recommendedName>
</protein>
<dbReference type="OrthoDB" id="4869960at2759"/>
<dbReference type="InterPro" id="IPR036322">
    <property type="entry name" value="WD40_repeat_dom_sf"/>
</dbReference>
<dbReference type="Pfam" id="PF00400">
    <property type="entry name" value="WD40"/>
    <property type="match status" value="2"/>
</dbReference>
<dbReference type="GO" id="GO:0080008">
    <property type="term" value="C:Cul4-RING E3 ubiquitin ligase complex"/>
    <property type="evidence" value="ECO:0007669"/>
    <property type="project" value="TreeGrafter"/>
</dbReference>
<keyword evidence="2" id="KW-0677">Repeat</keyword>